<feature type="transmembrane region" description="Helical" evidence="7">
    <location>
        <begin position="139"/>
        <end position="159"/>
    </location>
</feature>
<keyword evidence="6 7" id="KW-0472">Membrane</keyword>
<dbReference type="Proteomes" id="UP000568158">
    <property type="component" value="Unassembled WGS sequence"/>
</dbReference>
<dbReference type="GO" id="GO:0006950">
    <property type="term" value="P:response to stress"/>
    <property type="evidence" value="ECO:0007669"/>
    <property type="project" value="UniProtKB-ARBA"/>
</dbReference>
<dbReference type="Pfam" id="PF04511">
    <property type="entry name" value="DER1"/>
    <property type="match status" value="1"/>
</dbReference>
<dbReference type="SUPFAM" id="SSF144091">
    <property type="entry name" value="Rhomboid-like"/>
    <property type="match status" value="1"/>
</dbReference>
<feature type="region of interest" description="Disordered" evidence="8">
    <location>
        <begin position="224"/>
        <end position="292"/>
    </location>
</feature>
<evidence type="ECO:0000256" key="1">
    <source>
        <dbReference type="ARBA" id="ARBA00004477"/>
    </source>
</evidence>
<dbReference type="Proteomes" id="UP000478008">
    <property type="component" value="Unassembled WGS sequence"/>
</dbReference>
<accession>A0A7D9GWZ9</accession>
<proteinExistence type="inferred from homology"/>
<dbReference type="EMBL" id="CABFWN010000001">
    <property type="protein sequence ID" value="VUG15843.1"/>
    <property type="molecule type" value="Genomic_DNA"/>
</dbReference>
<feature type="transmembrane region" description="Helical" evidence="7">
    <location>
        <begin position="18"/>
        <end position="36"/>
    </location>
</feature>
<comment type="similarity">
    <text evidence="2 7">Belongs to the derlin family.</text>
</comment>
<gene>
    <name evidence="10" type="ORF">DEBR0S1_01354G</name>
    <name evidence="9" type="ORF">HII12_001962</name>
</gene>
<keyword evidence="4 7" id="KW-0256">Endoplasmic reticulum</keyword>
<evidence type="ECO:0000313" key="9">
    <source>
        <dbReference type="EMBL" id="KAF6013247.1"/>
    </source>
</evidence>
<dbReference type="EMBL" id="JABCYN010000022">
    <property type="protein sequence ID" value="KAF6013247.1"/>
    <property type="molecule type" value="Genomic_DNA"/>
</dbReference>
<name>A0A7D9GWZ9_DEKBR</name>
<evidence type="ECO:0000313" key="11">
    <source>
        <dbReference type="Proteomes" id="UP000478008"/>
    </source>
</evidence>
<evidence type="ECO:0000256" key="4">
    <source>
        <dbReference type="ARBA" id="ARBA00022824"/>
    </source>
</evidence>
<comment type="function">
    <text evidence="7">May be involved in the degradation of misfolded endoplasmic reticulum (ER) luminal proteins.</text>
</comment>
<comment type="subcellular location">
    <subcellularLocation>
        <location evidence="1 7">Endoplasmic reticulum membrane</location>
        <topology evidence="1 7">Multi-pass membrane protein</topology>
    </subcellularLocation>
</comment>
<dbReference type="AlphaFoldDB" id="A0A7D9GWZ9"/>
<evidence type="ECO:0000256" key="8">
    <source>
        <dbReference type="SAM" id="MobiDB-lite"/>
    </source>
</evidence>
<evidence type="ECO:0000256" key="6">
    <source>
        <dbReference type="ARBA" id="ARBA00023136"/>
    </source>
</evidence>
<reference evidence="9 12" key="2">
    <citation type="journal article" date="2020" name="Appl. Microbiol. Biotechnol.">
        <title>Targeted gene deletion in Brettanomyces bruxellensis with an expression-free CRISPR-Cas9 system.</title>
        <authorList>
            <person name="Varela C."/>
            <person name="Bartel C."/>
            <person name="Onetto C."/>
            <person name="Borneman A."/>
        </authorList>
    </citation>
    <scope>NUCLEOTIDE SEQUENCE [LARGE SCALE GENOMIC DNA]</scope>
    <source>
        <strain evidence="9 12">AWRI1613</strain>
    </source>
</reference>
<evidence type="ECO:0000256" key="3">
    <source>
        <dbReference type="ARBA" id="ARBA00022692"/>
    </source>
</evidence>
<dbReference type="InterPro" id="IPR035952">
    <property type="entry name" value="Rhomboid-like_sf"/>
</dbReference>
<evidence type="ECO:0000256" key="2">
    <source>
        <dbReference type="ARBA" id="ARBA00008917"/>
    </source>
</evidence>
<evidence type="ECO:0000256" key="5">
    <source>
        <dbReference type="ARBA" id="ARBA00022989"/>
    </source>
</evidence>
<dbReference type="GO" id="GO:0005789">
    <property type="term" value="C:endoplasmic reticulum membrane"/>
    <property type="evidence" value="ECO:0007669"/>
    <property type="project" value="UniProtKB-SubCell"/>
</dbReference>
<dbReference type="InterPro" id="IPR007599">
    <property type="entry name" value="DER1"/>
</dbReference>
<evidence type="ECO:0000256" key="7">
    <source>
        <dbReference type="RuleBase" id="RU363059"/>
    </source>
</evidence>
<dbReference type="PANTHER" id="PTHR11009">
    <property type="entry name" value="DER1-LIKE PROTEIN, DERLIN"/>
    <property type="match status" value="1"/>
</dbReference>
<feature type="transmembrane region" description="Helical" evidence="7">
    <location>
        <begin position="93"/>
        <end position="111"/>
    </location>
</feature>
<keyword evidence="3 7" id="KW-0812">Transmembrane</keyword>
<keyword evidence="5 7" id="KW-1133">Transmembrane helix</keyword>
<feature type="compositionally biased region" description="Low complexity" evidence="8">
    <location>
        <begin position="238"/>
        <end position="250"/>
    </location>
</feature>
<feature type="transmembrane region" description="Helical" evidence="7">
    <location>
        <begin position="60"/>
        <end position="81"/>
    </location>
</feature>
<organism evidence="10 11">
    <name type="scientific">Dekkera bruxellensis</name>
    <name type="common">Brettanomyces custersii</name>
    <dbReference type="NCBI Taxonomy" id="5007"/>
    <lineage>
        <taxon>Eukaryota</taxon>
        <taxon>Fungi</taxon>
        <taxon>Dikarya</taxon>
        <taxon>Ascomycota</taxon>
        <taxon>Saccharomycotina</taxon>
        <taxon>Pichiomycetes</taxon>
        <taxon>Pichiales</taxon>
        <taxon>Pichiaceae</taxon>
        <taxon>Brettanomyces</taxon>
    </lineage>
</organism>
<protein>
    <recommendedName>
        <fullName evidence="7">Derlin</fullName>
    </recommendedName>
</protein>
<keyword evidence="11" id="KW-1185">Reference proteome</keyword>
<sequence length="292" mass="33818">MERIPIDWIMEVPPITRTYLLGVVGFSLLAYTGIVTRTDCYYTSELVFKKHEYYRLVSSFFYYGKISLDLLLTLFMISRYFKALEQTYARSIDFVWCVCLLASALVLYSTFVENLYQLGPYLNETMLYIWSRRNPDVEMTVLGLINFRAVYLPLISIVATRIASNGYQFKWKAEFAAIIVGHLFIYYNDAFPRVHSCESPLRPIWCWFGDAEITNQEIANHEIENQDADEIEDPRQTNNGNEIEAENGNGVADNEHEEINQAALENVEVPNENQQNDAEVVDPNGIRPRRPF</sequence>
<feature type="compositionally biased region" description="Low complexity" evidence="8">
    <location>
        <begin position="265"/>
        <end position="276"/>
    </location>
</feature>
<evidence type="ECO:0000313" key="10">
    <source>
        <dbReference type="EMBL" id="VUG15843.1"/>
    </source>
</evidence>
<reference evidence="10 11" key="1">
    <citation type="submission" date="2019-07" db="EMBL/GenBank/DDBJ databases">
        <authorList>
            <person name="Friedrich A."/>
            <person name="Schacherer J."/>
        </authorList>
    </citation>
    <scope>NUCLEOTIDE SEQUENCE [LARGE SCALE GENOMIC DNA]</scope>
</reference>
<evidence type="ECO:0000313" key="12">
    <source>
        <dbReference type="Proteomes" id="UP000568158"/>
    </source>
</evidence>